<dbReference type="Pfam" id="PF13676">
    <property type="entry name" value="TIR_2"/>
    <property type="match status" value="1"/>
</dbReference>
<comment type="caution">
    <text evidence="2">The sequence shown here is derived from an EMBL/GenBank/DDBJ whole genome shotgun (WGS) entry which is preliminary data.</text>
</comment>
<dbReference type="Proteomes" id="UP001230051">
    <property type="component" value="Unassembled WGS sequence"/>
</dbReference>
<dbReference type="PANTHER" id="PTHR47508">
    <property type="entry name" value="SAM DOMAIN-CONTAINING PROTEIN-RELATED"/>
    <property type="match status" value="1"/>
</dbReference>
<proteinExistence type="predicted"/>
<dbReference type="AlphaFoldDB" id="A0AAD8GFY3"/>
<accession>A0AAD8GFY3</accession>
<keyword evidence="3" id="KW-1185">Reference proteome</keyword>
<organism evidence="2 3">
    <name type="scientific">Acipenser oxyrinchus oxyrinchus</name>
    <dbReference type="NCBI Taxonomy" id="40147"/>
    <lineage>
        <taxon>Eukaryota</taxon>
        <taxon>Metazoa</taxon>
        <taxon>Chordata</taxon>
        <taxon>Craniata</taxon>
        <taxon>Vertebrata</taxon>
        <taxon>Euteleostomi</taxon>
        <taxon>Actinopterygii</taxon>
        <taxon>Chondrostei</taxon>
        <taxon>Acipenseriformes</taxon>
        <taxon>Acipenseridae</taxon>
        <taxon>Acipenser</taxon>
    </lineage>
</organism>
<dbReference type="SUPFAM" id="SSF52200">
    <property type="entry name" value="Toll/Interleukin receptor TIR domain"/>
    <property type="match status" value="1"/>
</dbReference>
<reference evidence="2" key="1">
    <citation type="submission" date="2022-02" db="EMBL/GenBank/DDBJ databases">
        <title>Atlantic sturgeon de novo genome assembly.</title>
        <authorList>
            <person name="Stock M."/>
            <person name="Klopp C."/>
            <person name="Guiguen Y."/>
            <person name="Cabau C."/>
            <person name="Parinello H."/>
            <person name="Santidrian Yebra-Pimentel E."/>
            <person name="Kuhl H."/>
            <person name="Dirks R.P."/>
            <person name="Guessner J."/>
            <person name="Wuertz S."/>
            <person name="Du K."/>
            <person name="Schartl M."/>
        </authorList>
    </citation>
    <scope>NUCLEOTIDE SEQUENCE</scope>
    <source>
        <strain evidence="2">STURGEONOMICS-FGT-2020</strain>
        <tissue evidence="2">Whole blood</tissue>
    </source>
</reference>
<dbReference type="GO" id="GO:0007165">
    <property type="term" value="P:signal transduction"/>
    <property type="evidence" value="ECO:0007669"/>
    <property type="project" value="InterPro"/>
</dbReference>
<dbReference type="Gene3D" id="3.40.50.10140">
    <property type="entry name" value="Toll/interleukin-1 receptor homology (TIR) domain"/>
    <property type="match status" value="1"/>
</dbReference>
<sequence length="197" mass="22666">MMPGVILEQAYIDRIAEGVKPLQNLASSSADVVYWPIDNEEIQPKIFVSYQWDVQTKVQEIRTFLELNSLWCWADLCIRGHSSMSTRSPAADPTTETLQNKIHRHMKAAAVVLSCFTPKYIHSDNCNKDLQLAKVLHKPLVPVLLHFMPWPPEGTTSSIRRFLCQFATIDLSNDRLFKRNLHLLLNRIKKSLKIKEL</sequence>
<dbReference type="InterPro" id="IPR035897">
    <property type="entry name" value="Toll_tir_struct_dom_sf"/>
</dbReference>
<evidence type="ECO:0000259" key="1">
    <source>
        <dbReference type="Pfam" id="PF13676"/>
    </source>
</evidence>
<evidence type="ECO:0000313" key="3">
    <source>
        <dbReference type="Proteomes" id="UP001230051"/>
    </source>
</evidence>
<dbReference type="PANTHER" id="PTHR47508:SF2">
    <property type="entry name" value="TIR DOMAIN-CONTAINING PROTEIN"/>
    <property type="match status" value="1"/>
</dbReference>
<evidence type="ECO:0000313" key="2">
    <source>
        <dbReference type="EMBL" id="KAK1173807.1"/>
    </source>
</evidence>
<feature type="domain" description="TIR" evidence="1">
    <location>
        <begin position="46"/>
        <end position="173"/>
    </location>
</feature>
<dbReference type="EMBL" id="JAGXEW010000003">
    <property type="protein sequence ID" value="KAK1173807.1"/>
    <property type="molecule type" value="Genomic_DNA"/>
</dbReference>
<name>A0AAD8GFY3_ACIOX</name>
<gene>
    <name evidence="2" type="ORF">AOXY_G4011</name>
</gene>
<dbReference type="InterPro" id="IPR000157">
    <property type="entry name" value="TIR_dom"/>
</dbReference>
<protein>
    <recommendedName>
        <fullName evidence="1">TIR domain-containing protein</fullName>
    </recommendedName>
</protein>